<dbReference type="PANTHER" id="PTHR12526:SF584">
    <property type="entry name" value="GLYCOSYLTRANSFERASE"/>
    <property type="match status" value="1"/>
</dbReference>
<dbReference type="PANTHER" id="PTHR12526">
    <property type="entry name" value="GLYCOSYLTRANSFERASE"/>
    <property type="match status" value="1"/>
</dbReference>
<proteinExistence type="predicted"/>
<dbReference type="Pfam" id="PF00534">
    <property type="entry name" value="Glycos_transf_1"/>
    <property type="match status" value="1"/>
</dbReference>
<gene>
    <name evidence="2" type="ORF">CEN88_384</name>
</gene>
<dbReference type="SUPFAM" id="SSF53756">
    <property type="entry name" value="UDP-Glycosyltransferase/glycogen phosphorylase"/>
    <property type="match status" value="1"/>
</dbReference>
<name>A0A554LTS4_9BACT</name>
<keyword evidence="2" id="KW-0808">Transferase</keyword>
<feature type="domain" description="Glycosyl transferase family 1" evidence="1">
    <location>
        <begin position="4"/>
        <end position="126"/>
    </location>
</feature>
<reference evidence="2 3" key="1">
    <citation type="submission" date="2017-07" db="EMBL/GenBank/DDBJ databases">
        <title>Mechanisms for carbon and nitrogen cycling indicate functional differentiation within the Candidate Phyla Radiation.</title>
        <authorList>
            <person name="Danczak R.E."/>
            <person name="Johnston M.D."/>
            <person name="Kenah C."/>
            <person name="Slattery M."/>
            <person name="Wrighton K.C."/>
            <person name="Wilkins M.J."/>
        </authorList>
    </citation>
    <scope>NUCLEOTIDE SEQUENCE [LARGE SCALE GENOMIC DNA]</scope>
    <source>
        <strain evidence="2">Licking1014_2</strain>
    </source>
</reference>
<dbReference type="GO" id="GO:0016757">
    <property type="term" value="F:glycosyltransferase activity"/>
    <property type="evidence" value="ECO:0007669"/>
    <property type="project" value="InterPro"/>
</dbReference>
<organism evidence="2 3">
    <name type="scientific">Candidatus Berkelbacteria bacterium Licking1014_2</name>
    <dbReference type="NCBI Taxonomy" id="2017146"/>
    <lineage>
        <taxon>Bacteria</taxon>
        <taxon>Candidatus Berkelbacteria</taxon>
    </lineage>
</organism>
<dbReference type="Gene3D" id="3.40.50.2000">
    <property type="entry name" value="Glycogen Phosphorylase B"/>
    <property type="match status" value="1"/>
</dbReference>
<dbReference type="EMBL" id="VMGL01000045">
    <property type="protein sequence ID" value="TSC96234.1"/>
    <property type="molecule type" value="Genomic_DNA"/>
</dbReference>
<sequence>LFAKNPAWRLKIAGAGVDESRLKKLAGSSPNIEFLGRVSDNEIVKLYQQAKAYIFPALEDFGITPLEAMACGCPVLAYGVGGATETVVNQKTGLLFSEQTSESLKQAIEKSEKMIFKTDDIVNRAKEFSEEKFASRFKNFVENEYNKLIKSP</sequence>
<dbReference type="Proteomes" id="UP000318711">
    <property type="component" value="Unassembled WGS sequence"/>
</dbReference>
<dbReference type="AlphaFoldDB" id="A0A554LTS4"/>
<evidence type="ECO:0000313" key="3">
    <source>
        <dbReference type="Proteomes" id="UP000318711"/>
    </source>
</evidence>
<accession>A0A554LTS4</accession>
<evidence type="ECO:0000259" key="1">
    <source>
        <dbReference type="Pfam" id="PF00534"/>
    </source>
</evidence>
<protein>
    <submittedName>
        <fullName evidence="2">Group 1 glycosyl transferase</fullName>
    </submittedName>
</protein>
<feature type="non-terminal residue" evidence="2">
    <location>
        <position position="1"/>
    </location>
</feature>
<comment type="caution">
    <text evidence="2">The sequence shown here is derived from an EMBL/GenBank/DDBJ whole genome shotgun (WGS) entry which is preliminary data.</text>
</comment>
<evidence type="ECO:0000313" key="2">
    <source>
        <dbReference type="EMBL" id="TSC96234.1"/>
    </source>
</evidence>
<dbReference type="InterPro" id="IPR001296">
    <property type="entry name" value="Glyco_trans_1"/>
</dbReference>